<dbReference type="PANTHER" id="PTHR21646">
    <property type="entry name" value="UBIQUITIN CARBOXYL-TERMINAL HYDROLASE"/>
    <property type="match status" value="1"/>
</dbReference>
<evidence type="ECO:0000259" key="11">
    <source>
        <dbReference type="PROSITE" id="PS50235"/>
    </source>
</evidence>
<evidence type="ECO:0000256" key="10">
    <source>
        <dbReference type="SAM" id="MobiDB-lite"/>
    </source>
</evidence>
<dbReference type="InterPro" id="IPR001394">
    <property type="entry name" value="Peptidase_C19_UCH"/>
</dbReference>
<dbReference type="InterPro" id="IPR050185">
    <property type="entry name" value="Ub_carboxyl-term_hydrolase"/>
</dbReference>
<gene>
    <name evidence="13" type="primary">ubp10</name>
    <name evidence="13" type="ORF">MPSI1_000897</name>
</gene>
<dbReference type="SUPFAM" id="SSF54001">
    <property type="entry name" value="Cysteine proteinases"/>
    <property type="match status" value="1"/>
</dbReference>
<dbReference type="Pfam" id="PF00443">
    <property type="entry name" value="UCH"/>
    <property type="match status" value="1"/>
</dbReference>
<evidence type="ECO:0000256" key="9">
    <source>
        <dbReference type="PROSITE-ProRule" id="PRU00502"/>
    </source>
</evidence>
<keyword evidence="7" id="KW-0508">mRNA splicing</keyword>
<keyword evidence="5 9" id="KW-0863">Zinc-finger</keyword>
<dbReference type="AlphaFoldDB" id="A0AAF0JJ48"/>
<feature type="domain" description="USP" evidence="11">
    <location>
        <begin position="174"/>
        <end position="552"/>
    </location>
</feature>
<dbReference type="CDD" id="cd02669">
    <property type="entry name" value="Peptidase_C19M"/>
    <property type="match status" value="1"/>
</dbReference>
<evidence type="ECO:0000256" key="1">
    <source>
        <dbReference type="ARBA" id="ARBA00004123"/>
    </source>
</evidence>
<dbReference type="PANTHER" id="PTHR21646:SF16">
    <property type="entry name" value="U4_U6.U5 TRI-SNRNP-ASSOCIATED PROTEIN 2"/>
    <property type="match status" value="1"/>
</dbReference>
<dbReference type="InterPro" id="IPR033809">
    <property type="entry name" value="USP39"/>
</dbReference>
<keyword evidence="6" id="KW-0862">Zinc</keyword>
<feature type="compositionally biased region" description="Basic and acidic residues" evidence="10">
    <location>
        <begin position="1"/>
        <end position="33"/>
    </location>
</feature>
<dbReference type="Gene3D" id="3.30.40.10">
    <property type="entry name" value="Zinc/RING finger domain, C3HC4 (zinc finger)"/>
    <property type="match status" value="1"/>
</dbReference>
<dbReference type="GO" id="GO:0000245">
    <property type="term" value="P:spliceosomal complex assembly"/>
    <property type="evidence" value="ECO:0007669"/>
    <property type="project" value="InterPro"/>
</dbReference>
<evidence type="ECO:0000259" key="12">
    <source>
        <dbReference type="PROSITE" id="PS50271"/>
    </source>
</evidence>
<proteinExistence type="predicted"/>
<keyword evidence="2" id="KW-0507">mRNA processing</keyword>
<evidence type="ECO:0000256" key="7">
    <source>
        <dbReference type="ARBA" id="ARBA00023187"/>
    </source>
</evidence>
<feature type="region of interest" description="Disordered" evidence="10">
    <location>
        <begin position="1"/>
        <end position="43"/>
    </location>
</feature>
<evidence type="ECO:0000256" key="2">
    <source>
        <dbReference type="ARBA" id="ARBA00022664"/>
    </source>
</evidence>
<dbReference type="GO" id="GO:0008270">
    <property type="term" value="F:zinc ion binding"/>
    <property type="evidence" value="ECO:0007669"/>
    <property type="project" value="UniProtKB-KW"/>
</dbReference>
<comment type="subcellular location">
    <subcellularLocation>
        <location evidence="1">Nucleus</location>
    </subcellularLocation>
</comment>
<dbReference type="EMBL" id="CP118375">
    <property type="protein sequence ID" value="WFD42256.1"/>
    <property type="molecule type" value="Genomic_DNA"/>
</dbReference>
<evidence type="ECO:0000256" key="4">
    <source>
        <dbReference type="ARBA" id="ARBA00022728"/>
    </source>
</evidence>
<keyword evidence="4" id="KW-0747">Spliceosome</keyword>
<keyword evidence="14" id="KW-1185">Reference proteome</keyword>
<reference evidence="13" key="1">
    <citation type="submission" date="2023-02" db="EMBL/GenBank/DDBJ databases">
        <title>Mating type loci evolution in Malassezia.</title>
        <authorList>
            <person name="Coelho M.A."/>
        </authorList>
    </citation>
    <scope>NUCLEOTIDE SEQUENCE</scope>
    <source>
        <strain evidence="13">CBS 14136</strain>
    </source>
</reference>
<evidence type="ECO:0000256" key="8">
    <source>
        <dbReference type="ARBA" id="ARBA00023242"/>
    </source>
</evidence>
<keyword evidence="3" id="KW-0479">Metal-binding</keyword>
<dbReference type="GO" id="GO:0016579">
    <property type="term" value="P:protein deubiquitination"/>
    <property type="evidence" value="ECO:0007669"/>
    <property type="project" value="InterPro"/>
</dbReference>
<dbReference type="PROSITE" id="PS50235">
    <property type="entry name" value="USP_3"/>
    <property type="match status" value="1"/>
</dbReference>
<dbReference type="Pfam" id="PF02148">
    <property type="entry name" value="zf-UBP"/>
    <property type="match status" value="1"/>
</dbReference>
<evidence type="ECO:0000256" key="3">
    <source>
        <dbReference type="ARBA" id="ARBA00022723"/>
    </source>
</evidence>
<dbReference type="InterPro" id="IPR028889">
    <property type="entry name" value="USP"/>
</dbReference>
<name>A0AAF0JJ48_9BASI</name>
<keyword evidence="13" id="KW-0378">Hydrolase</keyword>
<dbReference type="GO" id="GO:0005681">
    <property type="term" value="C:spliceosomal complex"/>
    <property type="evidence" value="ECO:0007669"/>
    <property type="project" value="UniProtKB-KW"/>
</dbReference>
<accession>A0AAF0JJ48</accession>
<evidence type="ECO:0000313" key="14">
    <source>
        <dbReference type="Proteomes" id="UP001214628"/>
    </source>
</evidence>
<evidence type="ECO:0000256" key="6">
    <source>
        <dbReference type="ARBA" id="ARBA00022833"/>
    </source>
</evidence>
<evidence type="ECO:0000256" key="5">
    <source>
        <dbReference type="ARBA" id="ARBA00022771"/>
    </source>
</evidence>
<dbReference type="SUPFAM" id="SSF57850">
    <property type="entry name" value="RING/U-box"/>
    <property type="match status" value="1"/>
</dbReference>
<keyword evidence="8" id="KW-0539">Nucleus</keyword>
<dbReference type="InterPro" id="IPR038765">
    <property type="entry name" value="Papain-like_cys_pep_sf"/>
</dbReference>
<feature type="domain" description="UBP-type" evidence="12">
    <location>
        <begin position="51"/>
        <end position="148"/>
    </location>
</feature>
<dbReference type="GO" id="GO:0004843">
    <property type="term" value="F:cysteine-type deubiquitinase activity"/>
    <property type="evidence" value="ECO:0007669"/>
    <property type="project" value="InterPro"/>
</dbReference>
<dbReference type="InterPro" id="IPR013083">
    <property type="entry name" value="Znf_RING/FYVE/PHD"/>
</dbReference>
<dbReference type="PROSITE" id="PS50271">
    <property type="entry name" value="ZF_UBP"/>
    <property type="match status" value="1"/>
</dbReference>
<dbReference type="Gene3D" id="3.90.70.10">
    <property type="entry name" value="Cysteine proteinases"/>
    <property type="match status" value="1"/>
</dbReference>
<dbReference type="Proteomes" id="UP001214628">
    <property type="component" value="Chromosome 1"/>
</dbReference>
<organism evidence="13 14">
    <name type="scientific">Malassezia psittaci</name>
    <dbReference type="NCBI Taxonomy" id="1821823"/>
    <lineage>
        <taxon>Eukaryota</taxon>
        <taxon>Fungi</taxon>
        <taxon>Dikarya</taxon>
        <taxon>Basidiomycota</taxon>
        <taxon>Ustilaginomycotina</taxon>
        <taxon>Malasseziomycetes</taxon>
        <taxon>Malasseziales</taxon>
        <taxon>Malasseziaceae</taxon>
        <taxon>Malassezia</taxon>
    </lineage>
</organism>
<protein>
    <submittedName>
        <fullName evidence="13">Ubiquitin carboxyl-terminal hydrolase 10</fullName>
    </submittedName>
</protein>
<dbReference type="SMART" id="SM00290">
    <property type="entry name" value="ZnF_UBP"/>
    <property type="match status" value="1"/>
</dbReference>
<evidence type="ECO:0000313" key="13">
    <source>
        <dbReference type="EMBL" id="WFD42256.1"/>
    </source>
</evidence>
<dbReference type="InterPro" id="IPR001607">
    <property type="entry name" value="Znf_UBP"/>
</dbReference>
<sequence length="578" mass="65384">MSDDRRTGAESDAKRARLEFQPKASTKETKQSESETQNPGAEVIANPNSVRHDLYLDTINRSQLDFDFEKVCCVSLSNVNIYACLVCGKYFQGRGKRTPAYFHSINDEHHVFMNLSNARVYILPENYEVQDTSLSDVQYQISISFSEKQIRQLDAPGGKLSRTLHSDTYRPGFVGLNNMGASDAFNVVIQALAHVPPLRNYFLRGGSPAASRGNIEFKQGPIEVDEATGALLHSSELVKRFAMLVRRIWNPHSFKAQVSPHEFLQEVARTSQGRFKLTEQADPVEFLGWLLNRLHHDLAGGSSAARKRSTIISRCFQGKVRVESQNVIVRTGLEEDDTIDKLDHDGRQKGGQQDQHGNAKFNIDQAISTNITPFLLLAVDLPPPPVFQDAAKENIIPQTPISKILSKYDGSTFQEANGVIRRFHLTNLPPYLILHFRRFTKNRFVEERNPTIVNFPTVGLDMREYVESVSSNDPPLETVYNLLANITHEATPGTVRENSIWRSQVHTRADGDKEPASTVEERWFQMQDLIMDEVNKQILFLGESYIQVWERKNAVVEVEKDLKLLIPARNQAHTQKSA</sequence>